<feature type="domain" description="HTH myb-type" evidence="2">
    <location>
        <begin position="53"/>
        <end position="99"/>
    </location>
</feature>
<dbReference type="InterPro" id="IPR050560">
    <property type="entry name" value="MYB_TF"/>
</dbReference>
<proteinExistence type="predicted"/>
<feature type="domain" description="Myb-like" evidence="1">
    <location>
        <begin position="48"/>
        <end position="99"/>
    </location>
</feature>
<evidence type="ECO:0000259" key="2">
    <source>
        <dbReference type="PROSITE" id="PS51294"/>
    </source>
</evidence>
<keyword evidence="4" id="KW-1185">Reference proteome</keyword>
<evidence type="ECO:0000259" key="1">
    <source>
        <dbReference type="PROSITE" id="PS50090"/>
    </source>
</evidence>
<dbReference type="PANTHER" id="PTHR45614:SF25">
    <property type="entry name" value="MYB PROTEIN"/>
    <property type="match status" value="1"/>
</dbReference>
<dbReference type="InterPro" id="IPR017930">
    <property type="entry name" value="Myb_dom"/>
</dbReference>
<dbReference type="SUPFAM" id="SSF46689">
    <property type="entry name" value="Homeodomain-like"/>
    <property type="match status" value="2"/>
</dbReference>
<dbReference type="EMBL" id="JAPFFF010000015">
    <property type="protein sequence ID" value="KAK8866547.1"/>
    <property type="molecule type" value="Genomic_DNA"/>
</dbReference>
<gene>
    <name evidence="3" type="ORF">M9Y10_009511</name>
</gene>
<evidence type="ECO:0000313" key="4">
    <source>
        <dbReference type="Proteomes" id="UP001470230"/>
    </source>
</evidence>
<dbReference type="PROSITE" id="PS50090">
    <property type="entry name" value="MYB_LIKE"/>
    <property type="match status" value="3"/>
</dbReference>
<dbReference type="CDD" id="cd00167">
    <property type="entry name" value="SANT"/>
    <property type="match status" value="3"/>
</dbReference>
<reference evidence="3 4" key="1">
    <citation type="submission" date="2024-04" db="EMBL/GenBank/DDBJ databases">
        <title>Tritrichomonas musculus Genome.</title>
        <authorList>
            <person name="Alves-Ferreira E."/>
            <person name="Grigg M."/>
            <person name="Lorenzi H."/>
            <person name="Galac M."/>
        </authorList>
    </citation>
    <scope>NUCLEOTIDE SEQUENCE [LARGE SCALE GENOMIC DNA]</scope>
    <source>
        <strain evidence="3 4">EAF2021</strain>
    </source>
</reference>
<dbReference type="InterPro" id="IPR009057">
    <property type="entry name" value="Homeodomain-like_sf"/>
</dbReference>
<dbReference type="Proteomes" id="UP001470230">
    <property type="component" value="Unassembled WGS sequence"/>
</dbReference>
<evidence type="ECO:0008006" key="5">
    <source>
        <dbReference type="Google" id="ProtNLM"/>
    </source>
</evidence>
<dbReference type="PANTHER" id="PTHR45614">
    <property type="entry name" value="MYB PROTEIN-RELATED"/>
    <property type="match status" value="1"/>
</dbReference>
<dbReference type="InterPro" id="IPR001005">
    <property type="entry name" value="SANT/Myb"/>
</dbReference>
<sequence>MGRYWNTEEDNLLRELIAQYGKQWSVIATHIPNRTATQIAARWEKCINPKLTKGPFNADEDRMIIEFVEQHGCHAWPKITSVLPHRTPKQCRERWFNNLDPNVTKSPWTPEEDDLIFENFMKFGPKWSTIAHLIPGRTDNSIKNRWNASISKRVKVDSDGKKTLIPCKVRKYSKKNKLEQARPAALQIAPKPNIQDFQNIQKGIHPLNQQSVFGSLDMSDAPLSQPSTNSSPIPEPVVIGRTGGFLPPPLIIPPPQTSSINFNVECNVDYDNTDFGGDSVLPFGVSIGQHDFVQPFEYISCSSLLGDVTDDLSSPTSYKFGLPSPQLLSPTGSVPVFDDF</sequence>
<dbReference type="Pfam" id="PF00249">
    <property type="entry name" value="Myb_DNA-binding"/>
    <property type="match status" value="1"/>
</dbReference>
<feature type="domain" description="Myb-like" evidence="1">
    <location>
        <begin position="5"/>
        <end position="47"/>
    </location>
</feature>
<feature type="domain" description="HTH myb-type" evidence="2">
    <location>
        <begin position="1"/>
        <end position="51"/>
    </location>
</feature>
<evidence type="ECO:0000313" key="3">
    <source>
        <dbReference type="EMBL" id="KAK8866547.1"/>
    </source>
</evidence>
<dbReference type="Pfam" id="PF13921">
    <property type="entry name" value="Myb_DNA-bind_6"/>
    <property type="match status" value="1"/>
</dbReference>
<comment type="caution">
    <text evidence="3">The sequence shown here is derived from an EMBL/GenBank/DDBJ whole genome shotgun (WGS) entry which is preliminary data.</text>
</comment>
<accession>A0ABR2IPS5</accession>
<dbReference type="SMART" id="SM00717">
    <property type="entry name" value="SANT"/>
    <property type="match status" value="3"/>
</dbReference>
<feature type="domain" description="HTH myb-type" evidence="2">
    <location>
        <begin position="100"/>
        <end position="154"/>
    </location>
</feature>
<organism evidence="3 4">
    <name type="scientific">Tritrichomonas musculus</name>
    <dbReference type="NCBI Taxonomy" id="1915356"/>
    <lineage>
        <taxon>Eukaryota</taxon>
        <taxon>Metamonada</taxon>
        <taxon>Parabasalia</taxon>
        <taxon>Tritrichomonadida</taxon>
        <taxon>Tritrichomonadidae</taxon>
        <taxon>Tritrichomonas</taxon>
    </lineage>
</organism>
<feature type="domain" description="Myb-like" evidence="1">
    <location>
        <begin position="100"/>
        <end position="150"/>
    </location>
</feature>
<dbReference type="PROSITE" id="PS51294">
    <property type="entry name" value="HTH_MYB"/>
    <property type="match status" value="3"/>
</dbReference>
<protein>
    <recommendedName>
        <fullName evidence="5">Myb-like DNA-binding domain containing protein</fullName>
    </recommendedName>
</protein>
<dbReference type="Gene3D" id="1.10.10.60">
    <property type="entry name" value="Homeodomain-like"/>
    <property type="match status" value="3"/>
</dbReference>
<name>A0ABR2IPS5_9EUKA</name>